<dbReference type="Pfam" id="PF08757">
    <property type="entry name" value="CotH"/>
    <property type="match status" value="1"/>
</dbReference>
<dbReference type="GeneID" id="25566849"/>
<dbReference type="STRING" id="461836.A0A0L0DJD1"/>
<keyword evidence="2" id="KW-1185">Reference proteome</keyword>
<organism evidence="1 2">
    <name type="scientific">Thecamonas trahens ATCC 50062</name>
    <dbReference type="NCBI Taxonomy" id="461836"/>
    <lineage>
        <taxon>Eukaryota</taxon>
        <taxon>Apusozoa</taxon>
        <taxon>Apusomonadida</taxon>
        <taxon>Apusomonadidae</taxon>
        <taxon>Thecamonas</taxon>
    </lineage>
</organism>
<dbReference type="eggNOG" id="ENOG502S9MY">
    <property type="taxonomic scope" value="Eukaryota"/>
</dbReference>
<reference evidence="1 2" key="1">
    <citation type="submission" date="2010-05" db="EMBL/GenBank/DDBJ databases">
        <title>The Genome Sequence of Thecamonas trahens ATCC 50062.</title>
        <authorList>
            <consortium name="The Broad Institute Genome Sequencing Platform"/>
            <person name="Russ C."/>
            <person name="Cuomo C."/>
            <person name="Shea T."/>
            <person name="Young S.K."/>
            <person name="Zeng Q."/>
            <person name="Koehrsen M."/>
            <person name="Haas B."/>
            <person name="Borodovsky M."/>
            <person name="Guigo R."/>
            <person name="Alvarado L."/>
            <person name="Berlin A."/>
            <person name="Bochicchio J."/>
            <person name="Borenstein D."/>
            <person name="Chapman S."/>
            <person name="Chen Z."/>
            <person name="Freedman E."/>
            <person name="Gellesch M."/>
            <person name="Goldberg J."/>
            <person name="Griggs A."/>
            <person name="Gujja S."/>
            <person name="Heilman E."/>
            <person name="Heiman D."/>
            <person name="Hepburn T."/>
            <person name="Howarth C."/>
            <person name="Jen D."/>
            <person name="Larson L."/>
            <person name="Mehta T."/>
            <person name="Park D."/>
            <person name="Pearson M."/>
            <person name="Roberts A."/>
            <person name="Saif S."/>
            <person name="Shenoy N."/>
            <person name="Sisk P."/>
            <person name="Stolte C."/>
            <person name="Sykes S."/>
            <person name="Thomson T."/>
            <person name="Walk T."/>
            <person name="White J."/>
            <person name="Yandava C."/>
            <person name="Burger G."/>
            <person name="Gray M.W."/>
            <person name="Holland P.W.H."/>
            <person name="King N."/>
            <person name="Lang F.B.F."/>
            <person name="Roger A.J."/>
            <person name="Ruiz-Trillo I."/>
            <person name="Lander E."/>
            <person name="Nusbaum C."/>
        </authorList>
    </citation>
    <scope>NUCLEOTIDE SEQUENCE [LARGE SCALE GENOMIC DNA]</scope>
    <source>
        <strain evidence="1 2">ATCC 50062</strain>
    </source>
</reference>
<name>A0A0L0DJD1_THETB</name>
<evidence type="ECO:0000313" key="2">
    <source>
        <dbReference type="Proteomes" id="UP000054408"/>
    </source>
</evidence>
<dbReference type="OrthoDB" id="540213at2759"/>
<protein>
    <submittedName>
        <fullName evidence="1">Cellulose-binding family II</fullName>
    </submittedName>
</protein>
<evidence type="ECO:0000313" key="1">
    <source>
        <dbReference type="EMBL" id="KNC52514.1"/>
    </source>
</evidence>
<sequence length="557" mass="60095">MLLDPLPLPGGAATANVSNLVPSAVYEASIERRGQTSIHFPKRQLLMHTELHGVVLLGLPATHKWVLHGPWVDRTHVRNAFTYALVRTAFGRYAPLTTFAELFLDQAAEPVLNMETNYMGVYTIVQKISTASASLDISKSHGMVLKFGVAGDDDVAVDVINDAGVNVSCVIEHPDVEDLTAARFDDIAETVRAVSRELAACNTSLPCNYAPLIDVASFVDFVIVQELSKNIDAYRKSFFLHKDTHDKLTAGPVWDFNIAWGKSNFLDGDTVDGFVFANPDMLAEDPSPPFWISALLADPAFACALRFRYVLLRQGPLGDAPLVALFNATLAAIPPSAFARNFERWPLLGHWIWPDPYGRSPESVAQAADWTIDFILARAAWLDAALPALGPAVCPPRPPPTATLASDAPAALVTGGHVQVQFSTGMDTAAVEASLRIMRDGDTESGSGLAWRASWRDSVTATSGTLHIGGLDEHSEASTWATVKALVLVSVLVVCGLLAWRRWYAAPFALITDISVDLERRGMLDASGTGVIVGERGFDEGRGSSDDGDDGIRLLPL</sequence>
<gene>
    <name evidence="1" type="ORF">AMSG_08079</name>
</gene>
<dbReference type="AlphaFoldDB" id="A0A0L0DJD1"/>
<accession>A0A0L0DJD1</accession>
<dbReference type="Proteomes" id="UP000054408">
    <property type="component" value="Unassembled WGS sequence"/>
</dbReference>
<dbReference type="RefSeq" id="XP_013755308.1">
    <property type="nucleotide sequence ID" value="XM_013899854.1"/>
</dbReference>
<dbReference type="InterPro" id="IPR014867">
    <property type="entry name" value="Spore_coat_CotH_CotH2/3/7"/>
</dbReference>
<dbReference type="EMBL" id="GL349473">
    <property type="protein sequence ID" value="KNC52514.1"/>
    <property type="molecule type" value="Genomic_DNA"/>
</dbReference>
<proteinExistence type="predicted"/>